<dbReference type="InterPro" id="IPR000962">
    <property type="entry name" value="Znf_DskA_TraR"/>
</dbReference>
<keyword evidence="3" id="KW-0862">Zinc</keyword>
<dbReference type="PANTHER" id="PTHR33823:SF2">
    <property type="entry name" value="RNA POLYMERASE-BINDING TRANSCRIPTION FACTOR DKSA"/>
    <property type="match status" value="1"/>
</dbReference>
<dbReference type="PROSITE" id="PS51128">
    <property type="entry name" value="ZF_DKSA_2"/>
    <property type="match status" value="1"/>
</dbReference>
<evidence type="ECO:0000256" key="4">
    <source>
        <dbReference type="PROSITE-ProRule" id="PRU00510"/>
    </source>
</evidence>
<dbReference type="PANTHER" id="PTHR33823">
    <property type="entry name" value="RNA POLYMERASE-BINDING TRANSCRIPTION FACTOR DKSA-RELATED"/>
    <property type="match status" value="1"/>
</dbReference>
<evidence type="ECO:0000313" key="7">
    <source>
        <dbReference type="Proteomes" id="UP000249299"/>
    </source>
</evidence>
<dbReference type="Pfam" id="PF01258">
    <property type="entry name" value="zf-dskA_traR"/>
    <property type="match status" value="1"/>
</dbReference>
<evidence type="ECO:0000313" key="6">
    <source>
        <dbReference type="EMBL" id="RAI28945.1"/>
    </source>
</evidence>
<keyword evidence="1" id="KW-0479">Metal-binding</keyword>
<dbReference type="AlphaFoldDB" id="A0A327JTK3"/>
<dbReference type="RefSeq" id="WP_111433085.1">
    <property type="nucleotide sequence ID" value="NZ_JACIGG010000004.1"/>
</dbReference>
<keyword evidence="7" id="KW-1185">Reference proteome</keyword>
<accession>A0A327JTK3</accession>
<evidence type="ECO:0000256" key="2">
    <source>
        <dbReference type="ARBA" id="ARBA00022771"/>
    </source>
</evidence>
<dbReference type="GO" id="GO:0008270">
    <property type="term" value="F:zinc ion binding"/>
    <property type="evidence" value="ECO:0007669"/>
    <property type="project" value="UniProtKB-KW"/>
</dbReference>
<evidence type="ECO:0000256" key="1">
    <source>
        <dbReference type="ARBA" id="ARBA00022723"/>
    </source>
</evidence>
<reference evidence="6 7" key="1">
    <citation type="submission" date="2017-07" db="EMBL/GenBank/DDBJ databases">
        <title>Draft Genome Sequences of Select Purple Nonsulfur Bacteria.</title>
        <authorList>
            <person name="Lasarre B."/>
            <person name="Mckinlay J.B."/>
        </authorList>
    </citation>
    <scope>NUCLEOTIDE SEQUENCE [LARGE SCALE GENOMIC DNA]</scope>
    <source>
        <strain evidence="6 7">DSM 11290</strain>
    </source>
</reference>
<keyword evidence="2" id="KW-0863">Zinc-finger</keyword>
<dbReference type="Proteomes" id="UP000249299">
    <property type="component" value="Unassembled WGS sequence"/>
</dbReference>
<name>A0A327JTK3_9HYPH</name>
<dbReference type="Gene3D" id="1.20.120.910">
    <property type="entry name" value="DksA, coiled-coil domain"/>
    <property type="match status" value="1"/>
</dbReference>
<proteinExistence type="predicted"/>
<comment type="caution">
    <text evidence="6">The sequence shown here is derived from an EMBL/GenBank/DDBJ whole genome shotgun (WGS) entry which is preliminary data.</text>
</comment>
<sequence>MDEDRLPRFRALLIVRRDELQALSETSAESRGAVELDQQSVGRLSRMDAMQHQAMAAANERQRAAELSRIAAALDRLGRGDYGYCLSCGEDIAERRLEIDPSATLCVDCARARDR</sequence>
<dbReference type="SUPFAM" id="SSF57716">
    <property type="entry name" value="Glucocorticoid receptor-like (DNA-binding domain)"/>
    <property type="match status" value="1"/>
</dbReference>
<feature type="zinc finger region" description="dksA C4-type" evidence="4">
    <location>
        <begin position="85"/>
        <end position="109"/>
    </location>
</feature>
<gene>
    <name evidence="6" type="ORF">CH339_04455</name>
</gene>
<evidence type="ECO:0000256" key="3">
    <source>
        <dbReference type="ARBA" id="ARBA00022833"/>
    </source>
</evidence>
<dbReference type="OrthoDB" id="1121111at2"/>
<feature type="domain" description="Zinc finger DksA/TraR C4-type" evidence="5">
    <location>
        <begin position="80"/>
        <end position="114"/>
    </location>
</feature>
<protein>
    <submittedName>
        <fullName evidence="6">Molecular chaperone DnaK</fullName>
    </submittedName>
</protein>
<organism evidence="6 7">
    <name type="scientific">Rhodobium orientis</name>
    <dbReference type="NCBI Taxonomy" id="34017"/>
    <lineage>
        <taxon>Bacteria</taxon>
        <taxon>Pseudomonadati</taxon>
        <taxon>Pseudomonadota</taxon>
        <taxon>Alphaproteobacteria</taxon>
        <taxon>Hyphomicrobiales</taxon>
        <taxon>Rhodobiaceae</taxon>
        <taxon>Rhodobium</taxon>
    </lineage>
</organism>
<dbReference type="EMBL" id="NPEV01000006">
    <property type="protein sequence ID" value="RAI28945.1"/>
    <property type="molecule type" value="Genomic_DNA"/>
</dbReference>
<evidence type="ECO:0000259" key="5">
    <source>
        <dbReference type="Pfam" id="PF01258"/>
    </source>
</evidence>